<sequence>MPLAVPTCRAIRRCRRPPPSQAVIFAAHQTTAATLRLDWSSGAPDLAKRLQIQPPTLLAGSKEGRHQFARIRGRHDSHQARVWPRTRKIHVASSSTAVVSISATT</sequence>
<dbReference type="Proteomes" id="UP000479710">
    <property type="component" value="Unassembled WGS sequence"/>
</dbReference>
<evidence type="ECO:0000313" key="1">
    <source>
        <dbReference type="EMBL" id="KAF0910617.1"/>
    </source>
</evidence>
<keyword evidence="2" id="KW-1185">Reference proteome</keyword>
<protein>
    <submittedName>
        <fullName evidence="1">Uncharacterized protein</fullName>
    </submittedName>
</protein>
<comment type="caution">
    <text evidence="1">The sequence shown here is derived from an EMBL/GenBank/DDBJ whole genome shotgun (WGS) entry which is preliminary data.</text>
</comment>
<evidence type="ECO:0000313" key="2">
    <source>
        <dbReference type="Proteomes" id="UP000479710"/>
    </source>
</evidence>
<reference evidence="1 2" key="1">
    <citation type="submission" date="2019-11" db="EMBL/GenBank/DDBJ databases">
        <title>Whole genome sequence of Oryza granulata.</title>
        <authorList>
            <person name="Li W."/>
        </authorList>
    </citation>
    <scope>NUCLEOTIDE SEQUENCE [LARGE SCALE GENOMIC DNA]</scope>
    <source>
        <strain evidence="2">cv. Menghai</strain>
        <tissue evidence="1">Leaf</tissue>
    </source>
</reference>
<gene>
    <name evidence="1" type="ORF">E2562_003049</name>
</gene>
<dbReference type="EMBL" id="SPHZ02000006">
    <property type="protein sequence ID" value="KAF0910617.1"/>
    <property type="molecule type" value="Genomic_DNA"/>
</dbReference>
<proteinExistence type="predicted"/>
<name>A0A6G1DDP4_9ORYZ</name>
<accession>A0A6G1DDP4</accession>
<organism evidence="1 2">
    <name type="scientific">Oryza meyeriana var. granulata</name>
    <dbReference type="NCBI Taxonomy" id="110450"/>
    <lineage>
        <taxon>Eukaryota</taxon>
        <taxon>Viridiplantae</taxon>
        <taxon>Streptophyta</taxon>
        <taxon>Embryophyta</taxon>
        <taxon>Tracheophyta</taxon>
        <taxon>Spermatophyta</taxon>
        <taxon>Magnoliopsida</taxon>
        <taxon>Liliopsida</taxon>
        <taxon>Poales</taxon>
        <taxon>Poaceae</taxon>
        <taxon>BOP clade</taxon>
        <taxon>Oryzoideae</taxon>
        <taxon>Oryzeae</taxon>
        <taxon>Oryzinae</taxon>
        <taxon>Oryza</taxon>
        <taxon>Oryza meyeriana</taxon>
    </lineage>
</organism>
<dbReference type="AlphaFoldDB" id="A0A6G1DDP4"/>